<feature type="binding site" evidence="6">
    <location>
        <position position="51"/>
    </location>
    <ligand>
        <name>molybdate</name>
        <dbReference type="ChEBI" id="CHEBI:36264"/>
    </ligand>
</feature>
<reference evidence="8 9" key="1">
    <citation type="submission" date="2018-04" db="EMBL/GenBank/DDBJ databases">
        <title>Genomic Encyclopedia of Archaeal and Bacterial Type Strains, Phase II (KMG-II): from individual species to whole genera.</title>
        <authorList>
            <person name="Goeker M."/>
        </authorList>
    </citation>
    <scope>NUCLEOTIDE SEQUENCE [LARGE SCALE GENOMIC DNA]</scope>
    <source>
        <strain evidence="8 9">DSM 29955</strain>
    </source>
</reference>
<comment type="subunit">
    <text evidence="5">The complex is composed of two ATP-binding proteins (ModC), two transmembrane proteins (ModB) and a solute-binding protein (ModA).</text>
</comment>
<dbReference type="Pfam" id="PF13531">
    <property type="entry name" value="SBP_bac_11"/>
    <property type="match status" value="1"/>
</dbReference>
<dbReference type="FunFam" id="3.40.190.10:FF:000035">
    <property type="entry name" value="Molybdate ABC transporter substrate-binding protein"/>
    <property type="match status" value="1"/>
</dbReference>
<accession>A0A2T6KK32</accession>
<dbReference type="PANTHER" id="PTHR30632:SF17">
    <property type="entry name" value="MOLYBDATE-BINDING PROTEIN MODA"/>
    <property type="match status" value="1"/>
</dbReference>
<name>A0A2T6KK32_9RHOB</name>
<dbReference type="InterPro" id="IPR050682">
    <property type="entry name" value="ModA/WtpA"/>
</dbReference>
<feature type="binding site" evidence="6">
    <location>
        <position position="29"/>
    </location>
    <ligand>
        <name>molybdate</name>
        <dbReference type="ChEBI" id="CHEBI:36264"/>
    </ligand>
</feature>
<dbReference type="GO" id="GO:1901359">
    <property type="term" value="F:tungstate binding"/>
    <property type="evidence" value="ECO:0007669"/>
    <property type="project" value="UniProtKB-ARBA"/>
</dbReference>
<feature type="signal peptide" evidence="7">
    <location>
        <begin position="1"/>
        <end position="20"/>
    </location>
</feature>
<evidence type="ECO:0000256" key="5">
    <source>
        <dbReference type="ARBA" id="ARBA00062515"/>
    </source>
</evidence>
<feature type="binding site" evidence="6">
    <location>
        <position position="134"/>
    </location>
    <ligand>
        <name>molybdate</name>
        <dbReference type="ChEBI" id="CHEBI:36264"/>
    </ligand>
</feature>
<evidence type="ECO:0000313" key="9">
    <source>
        <dbReference type="Proteomes" id="UP000244523"/>
    </source>
</evidence>
<dbReference type="NCBIfam" id="TIGR01256">
    <property type="entry name" value="modA"/>
    <property type="match status" value="1"/>
</dbReference>
<comment type="similarity">
    <text evidence="1">Belongs to the bacterial solute-binding protein ModA family.</text>
</comment>
<dbReference type="InterPro" id="IPR005950">
    <property type="entry name" value="ModA"/>
</dbReference>
<dbReference type="PANTHER" id="PTHR30632">
    <property type="entry name" value="MOLYBDATE-BINDING PERIPLASMIC PROTEIN"/>
    <property type="match status" value="1"/>
</dbReference>
<evidence type="ECO:0000256" key="1">
    <source>
        <dbReference type="ARBA" id="ARBA00009175"/>
    </source>
</evidence>
<sequence>MMARFFLSLLMLLSPAMLRADVVVFAAASLKEPVDRLAAEFDDVVVSYAGSGTLARQTSVGAPADLVLLANREWMDVLQEQGFVQADTIADFASNALVLIGPATAADVTLDQGGMTAALGDGRMAVGLTGSVPAGIYAKQALIALDLWDTLSPKLAEVDSVRSALTLVARAETPLGIVYQTDARATDAVRIVARFPANTHAPIRYTGALTAQSDQKAAAFWDFIQSPSGQAVLADAGFLPPMSAQ</sequence>
<evidence type="ECO:0000313" key="8">
    <source>
        <dbReference type="EMBL" id="PUB16282.1"/>
    </source>
</evidence>
<evidence type="ECO:0000256" key="2">
    <source>
        <dbReference type="ARBA" id="ARBA00022505"/>
    </source>
</evidence>
<dbReference type="Proteomes" id="UP000244523">
    <property type="component" value="Unassembled WGS sequence"/>
</dbReference>
<feature type="binding site" evidence="6">
    <location>
        <position position="161"/>
    </location>
    <ligand>
        <name>molybdate</name>
        <dbReference type="ChEBI" id="CHEBI:36264"/>
    </ligand>
</feature>
<dbReference type="EMBL" id="QBUD01000003">
    <property type="protein sequence ID" value="PUB16282.1"/>
    <property type="molecule type" value="Genomic_DNA"/>
</dbReference>
<organism evidence="8 9">
    <name type="scientific">Yoonia sediminilitoris</name>
    <dbReference type="NCBI Taxonomy" id="1286148"/>
    <lineage>
        <taxon>Bacteria</taxon>
        <taxon>Pseudomonadati</taxon>
        <taxon>Pseudomonadota</taxon>
        <taxon>Alphaproteobacteria</taxon>
        <taxon>Rhodobacterales</taxon>
        <taxon>Paracoccaceae</taxon>
        <taxon>Yoonia</taxon>
    </lineage>
</organism>
<feature type="chain" id="PRO_5015395281" evidence="7">
    <location>
        <begin position="21"/>
        <end position="245"/>
    </location>
</feature>
<keyword evidence="3 6" id="KW-0479">Metal-binding</keyword>
<dbReference type="PIRSF" id="PIRSF004846">
    <property type="entry name" value="ModA"/>
    <property type="match status" value="1"/>
</dbReference>
<gene>
    <name evidence="8" type="ORF">C8N45_103136</name>
</gene>
<keyword evidence="9" id="KW-1185">Reference proteome</keyword>
<dbReference type="AlphaFoldDB" id="A0A2T6KK32"/>
<proteinExistence type="inferred from homology"/>
<feature type="binding site" evidence="6">
    <location>
        <position position="179"/>
    </location>
    <ligand>
        <name>molybdate</name>
        <dbReference type="ChEBI" id="CHEBI:36264"/>
    </ligand>
</feature>
<dbReference type="GO" id="GO:0030973">
    <property type="term" value="F:molybdate ion binding"/>
    <property type="evidence" value="ECO:0007669"/>
    <property type="project" value="TreeGrafter"/>
</dbReference>
<dbReference type="Gene3D" id="3.40.190.10">
    <property type="entry name" value="Periplasmic binding protein-like II"/>
    <property type="match status" value="2"/>
</dbReference>
<keyword evidence="4 7" id="KW-0732">Signal</keyword>
<dbReference type="SUPFAM" id="SSF53850">
    <property type="entry name" value="Periplasmic binding protein-like II"/>
    <property type="match status" value="1"/>
</dbReference>
<evidence type="ECO:0000256" key="7">
    <source>
        <dbReference type="SAM" id="SignalP"/>
    </source>
</evidence>
<keyword evidence="2 6" id="KW-0500">Molybdenum</keyword>
<dbReference type="RefSeq" id="WP_245882611.1">
    <property type="nucleotide sequence ID" value="NZ_QBUD01000003.1"/>
</dbReference>
<dbReference type="GO" id="GO:0015689">
    <property type="term" value="P:molybdate ion transport"/>
    <property type="evidence" value="ECO:0007669"/>
    <property type="project" value="InterPro"/>
</dbReference>
<comment type="caution">
    <text evidence="8">The sequence shown here is derived from an EMBL/GenBank/DDBJ whole genome shotgun (WGS) entry which is preliminary data.</text>
</comment>
<dbReference type="GO" id="GO:0046872">
    <property type="term" value="F:metal ion binding"/>
    <property type="evidence" value="ECO:0007669"/>
    <property type="project" value="UniProtKB-KW"/>
</dbReference>
<evidence type="ECO:0000256" key="3">
    <source>
        <dbReference type="ARBA" id="ARBA00022723"/>
    </source>
</evidence>
<dbReference type="GO" id="GO:0030288">
    <property type="term" value="C:outer membrane-bounded periplasmic space"/>
    <property type="evidence" value="ECO:0007669"/>
    <property type="project" value="TreeGrafter"/>
</dbReference>
<evidence type="ECO:0000256" key="4">
    <source>
        <dbReference type="ARBA" id="ARBA00022729"/>
    </source>
</evidence>
<evidence type="ECO:0000256" key="6">
    <source>
        <dbReference type="PIRSR" id="PIRSR004846-1"/>
    </source>
</evidence>
<protein>
    <submittedName>
        <fullName evidence="8">Molybdate transport system substrate-binding protein</fullName>
    </submittedName>
</protein>